<accession>A0ABV2GDE2</accession>
<comment type="caution">
    <text evidence="7">The sequence shown here is derived from an EMBL/GenBank/DDBJ whole genome shotgun (WGS) entry which is preliminary data.</text>
</comment>
<keyword evidence="3" id="KW-0520">NAD</keyword>
<proteinExistence type="inferred from homology"/>
<evidence type="ECO:0000313" key="7">
    <source>
        <dbReference type="EMBL" id="MET3576305.1"/>
    </source>
</evidence>
<evidence type="ECO:0000313" key="8">
    <source>
        <dbReference type="Proteomes" id="UP001549099"/>
    </source>
</evidence>
<dbReference type="EMBL" id="JBEPLW010000019">
    <property type="protein sequence ID" value="MET3576305.1"/>
    <property type="molecule type" value="Genomic_DNA"/>
</dbReference>
<dbReference type="CDD" id="cd05300">
    <property type="entry name" value="2-Hacid_dh_1"/>
    <property type="match status" value="1"/>
</dbReference>
<evidence type="ECO:0000256" key="3">
    <source>
        <dbReference type="ARBA" id="ARBA00023027"/>
    </source>
</evidence>
<dbReference type="Pfam" id="PF00389">
    <property type="entry name" value="2-Hacid_dh"/>
    <property type="match status" value="1"/>
</dbReference>
<dbReference type="InterPro" id="IPR006140">
    <property type="entry name" value="D-isomer_DH_NAD-bd"/>
</dbReference>
<dbReference type="PANTHER" id="PTHR43333">
    <property type="entry name" value="2-HACID_DH_C DOMAIN-CONTAINING PROTEIN"/>
    <property type="match status" value="1"/>
</dbReference>
<evidence type="ECO:0000256" key="2">
    <source>
        <dbReference type="ARBA" id="ARBA00023002"/>
    </source>
</evidence>
<name>A0ABV2GDE2_9BACL</name>
<dbReference type="Gene3D" id="3.40.50.720">
    <property type="entry name" value="NAD(P)-binding Rossmann-like Domain"/>
    <property type="match status" value="2"/>
</dbReference>
<dbReference type="RefSeq" id="WP_354198230.1">
    <property type="nucleotide sequence ID" value="NZ_JBEPLW010000019.1"/>
</dbReference>
<dbReference type="Pfam" id="PF02826">
    <property type="entry name" value="2-Hacid_dh_C"/>
    <property type="match status" value="1"/>
</dbReference>
<keyword evidence="8" id="KW-1185">Reference proteome</keyword>
<evidence type="ECO:0000256" key="4">
    <source>
        <dbReference type="RuleBase" id="RU003719"/>
    </source>
</evidence>
<feature type="domain" description="D-isomer specific 2-hydroxyacid dehydrogenase catalytic" evidence="5">
    <location>
        <begin position="4"/>
        <end position="302"/>
    </location>
</feature>
<dbReference type="Proteomes" id="UP001549099">
    <property type="component" value="Unassembled WGS sequence"/>
</dbReference>
<dbReference type="SUPFAM" id="SSF51735">
    <property type="entry name" value="NAD(P)-binding Rossmann-fold domains"/>
    <property type="match status" value="1"/>
</dbReference>
<evidence type="ECO:0000259" key="6">
    <source>
        <dbReference type="Pfam" id="PF02826"/>
    </source>
</evidence>
<dbReference type="SUPFAM" id="SSF52283">
    <property type="entry name" value="Formate/glycerate dehydrogenase catalytic domain-like"/>
    <property type="match status" value="1"/>
</dbReference>
<dbReference type="PANTHER" id="PTHR43333:SF1">
    <property type="entry name" value="D-ISOMER SPECIFIC 2-HYDROXYACID DEHYDROGENASE NAD-BINDING DOMAIN-CONTAINING PROTEIN"/>
    <property type="match status" value="1"/>
</dbReference>
<evidence type="ECO:0000256" key="1">
    <source>
        <dbReference type="ARBA" id="ARBA00005854"/>
    </source>
</evidence>
<keyword evidence="2 4" id="KW-0560">Oxidoreductase</keyword>
<organism evidence="7 8">
    <name type="scientific">Bhargavaea ullalensis</name>
    <dbReference type="NCBI Taxonomy" id="1265685"/>
    <lineage>
        <taxon>Bacteria</taxon>
        <taxon>Bacillati</taxon>
        <taxon>Bacillota</taxon>
        <taxon>Bacilli</taxon>
        <taxon>Bacillales</taxon>
        <taxon>Caryophanaceae</taxon>
        <taxon>Bhargavaea</taxon>
    </lineage>
</organism>
<sequence length="316" mass="35186">MDVLFLFPVKEHHEQRLKEEFPDVNFLFDRKPDDAAALETSEVIVTYGADLDEAHIEKAKGLKWLMVASAGLEQLPQDAIARRDLTVTNVRGIHKTPMAESILAHILSYKRGLKKIYEQQARAEWNKKIGGKEVRGSNALILGPGAIGGEAGRLLQAFGVKTYGCNRSGRKADYMDEMLSFDGLLEALPGMDFVVSVLPSTPETRGLLKKEHFGAMKDTAVFLNFGRGDLYEEQDLINALNEGRPAAAVLDVFDIEPLPEDHPFWGMDNVTVSPHASSLSGKYVDRSLDIFIPNMKLWLAGKPEEMENLINTERGY</sequence>
<protein>
    <submittedName>
        <fullName evidence="7">Phosphoglycerate dehydrogenase-like enzyme</fullName>
    </submittedName>
</protein>
<dbReference type="InterPro" id="IPR006139">
    <property type="entry name" value="D-isomer_2_OHA_DH_cat_dom"/>
</dbReference>
<reference evidence="7 8" key="1">
    <citation type="submission" date="2024-06" db="EMBL/GenBank/DDBJ databases">
        <title>Genomic Encyclopedia of Type Strains, Phase IV (KMG-IV): sequencing the most valuable type-strain genomes for metagenomic binning, comparative biology and taxonomic classification.</title>
        <authorList>
            <person name="Goeker M."/>
        </authorList>
    </citation>
    <scope>NUCLEOTIDE SEQUENCE [LARGE SCALE GENOMIC DNA]</scope>
    <source>
        <strain evidence="7 8">DSM 26128</strain>
    </source>
</reference>
<comment type="similarity">
    <text evidence="1 4">Belongs to the D-isomer specific 2-hydroxyacid dehydrogenase family.</text>
</comment>
<evidence type="ECO:0000259" key="5">
    <source>
        <dbReference type="Pfam" id="PF00389"/>
    </source>
</evidence>
<feature type="domain" description="D-isomer specific 2-hydroxyacid dehydrogenase NAD-binding" evidence="6">
    <location>
        <begin position="103"/>
        <end position="276"/>
    </location>
</feature>
<dbReference type="InterPro" id="IPR036291">
    <property type="entry name" value="NAD(P)-bd_dom_sf"/>
</dbReference>
<gene>
    <name evidence="7" type="ORF">ABID49_002221</name>
</gene>